<accession>A0ABU6UDV8</accession>
<protein>
    <submittedName>
        <fullName evidence="2">Uncharacterized protein</fullName>
    </submittedName>
</protein>
<feature type="non-terminal residue" evidence="2">
    <location>
        <position position="1"/>
    </location>
</feature>
<keyword evidence="1" id="KW-1133">Transmembrane helix</keyword>
<dbReference type="EMBL" id="JASCZI010120981">
    <property type="protein sequence ID" value="MED6158525.1"/>
    <property type="molecule type" value="Genomic_DNA"/>
</dbReference>
<comment type="caution">
    <text evidence="2">The sequence shown here is derived from an EMBL/GenBank/DDBJ whole genome shotgun (WGS) entry which is preliminary data.</text>
</comment>
<keyword evidence="3" id="KW-1185">Reference proteome</keyword>
<evidence type="ECO:0000313" key="2">
    <source>
        <dbReference type="EMBL" id="MED6158525.1"/>
    </source>
</evidence>
<feature type="transmembrane region" description="Helical" evidence="1">
    <location>
        <begin position="267"/>
        <end position="290"/>
    </location>
</feature>
<keyword evidence="1" id="KW-0812">Transmembrane</keyword>
<dbReference type="PANTHER" id="PTHR36714">
    <property type="entry name" value="T23E23.1"/>
    <property type="match status" value="1"/>
</dbReference>
<dbReference type="Proteomes" id="UP001341840">
    <property type="component" value="Unassembled WGS sequence"/>
</dbReference>
<feature type="transmembrane region" description="Helical" evidence="1">
    <location>
        <begin position="177"/>
        <end position="201"/>
    </location>
</feature>
<organism evidence="2 3">
    <name type="scientific">Stylosanthes scabra</name>
    <dbReference type="NCBI Taxonomy" id="79078"/>
    <lineage>
        <taxon>Eukaryota</taxon>
        <taxon>Viridiplantae</taxon>
        <taxon>Streptophyta</taxon>
        <taxon>Embryophyta</taxon>
        <taxon>Tracheophyta</taxon>
        <taxon>Spermatophyta</taxon>
        <taxon>Magnoliopsida</taxon>
        <taxon>eudicotyledons</taxon>
        <taxon>Gunneridae</taxon>
        <taxon>Pentapetalae</taxon>
        <taxon>rosids</taxon>
        <taxon>fabids</taxon>
        <taxon>Fabales</taxon>
        <taxon>Fabaceae</taxon>
        <taxon>Papilionoideae</taxon>
        <taxon>50 kb inversion clade</taxon>
        <taxon>dalbergioids sensu lato</taxon>
        <taxon>Dalbergieae</taxon>
        <taxon>Pterocarpus clade</taxon>
        <taxon>Stylosanthes</taxon>
    </lineage>
</organism>
<reference evidence="2 3" key="1">
    <citation type="journal article" date="2023" name="Plants (Basel)">
        <title>Bridging the Gap: Combining Genomics and Transcriptomics Approaches to Understand Stylosanthes scabra, an Orphan Legume from the Brazilian Caatinga.</title>
        <authorList>
            <person name="Ferreira-Neto J.R.C."/>
            <person name="da Silva M.D."/>
            <person name="Binneck E."/>
            <person name="de Melo N.F."/>
            <person name="da Silva R.H."/>
            <person name="de Melo A.L.T.M."/>
            <person name="Pandolfi V."/>
            <person name="Bustamante F.O."/>
            <person name="Brasileiro-Vidal A.C."/>
            <person name="Benko-Iseppon A.M."/>
        </authorList>
    </citation>
    <scope>NUCLEOTIDE SEQUENCE [LARGE SCALE GENOMIC DNA]</scope>
    <source>
        <tissue evidence="2">Leaves</tissue>
    </source>
</reference>
<keyword evidence="1" id="KW-0472">Membrane</keyword>
<dbReference type="PANTHER" id="PTHR36714:SF2">
    <property type="entry name" value="TRANSMEMBRANE PROTEIN"/>
    <property type="match status" value="1"/>
</dbReference>
<evidence type="ECO:0000256" key="1">
    <source>
        <dbReference type="SAM" id="Phobius"/>
    </source>
</evidence>
<feature type="transmembrane region" description="Helical" evidence="1">
    <location>
        <begin position="207"/>
        <end position="228"/>
    </location>
</feature>
<feature type="transmembrane region" description="Helical" evidence="1">
    <location>
        <begin position="44"/>
        <end position="62"/>
    </location>
</feature>
<feature type="transmembrane region" description="Helical" evidence="1">
    <location>
        <begin position="296"/>
        <end position="322"/>
    </location>
</feature>
<name>A0ABU6UDV8_9FABA</name>
<sequence length="344" mass="39502">KTHIHSFWKEMESVISNQILLKEKLGFFGILKEAAKIPFKNPSFIIFTSLTLLPLLYSLSIYESMFTQTIIEASKVLKEEAEAEAKMEHDCLFCFNWSSLVQWRHVIDLDHFLGRVSQKLVILVLSHIGILHLCDLFSTIATVNSSSELLYDRHKAESSLKEMFTKHLMDARLKGPLITSIYTMLFASVSSMGLCSLFLYVYVISAIFTWFIIIIFLIMFITVLGKYLEWLAVWDMGVVISILEEKEGDVAIVISSYLSRGSRRSGILLIVGFLLWRVCLRVMYVFLALNGGGSRIWVLVVQVLLFGFTNVFKWVCFVVYYFDCKKRRSNKEVPRIEGDGVYSV</sequence>
<evidence type="ECO:0000313" key="3">
    <source>
        <dbReference type="Proteomes" id="UP001341840"/>
    </source>
</evidence>
<proteinExistence type="predicted"/>
<gene>
    <name evidence="2" type="ORF">PIB30_033547</name>
</gene>